<gene>
    <name evidence="5" type="ORF">FB474_1988</name>
</gene>
<dbReference type="AlphaFoldDB" id="A0A542ZJS5"/>
<dbReference type="Pfam" id="PF13427">
    <property type="entry name" value="AadA_C"/>
    <property type="match status" value="1"/>
</dbReference>
<evidence type="ECO:0000259" key="4">
    <source>
        <dbReference type="Pfam" id="PF13427"/>
    </source>
</evidence>
<proteinExistence type="predicted"/>
<dbReference type="CDD" id="cd05403">
    <property type="entry name" value="NT_KNTase_like"/>
    <property type="match status" value="1"/>
</dbReference>
<feature type="region of interest" description="Disordered" evidence="2">
    <location>
        <begin position="270"/>
        <end position="289"/>
    </location>
</feature>
<evidence type="ECO:0000259" key="3">
    <source>
        <dbReference type="Pfam" id="PF01909"/>
    </source>
</evidence>
<dbReference type="InterPro" id="IPR002934">
    <property type="entry name" value="Polymerase_NTP_transf_dom"/>
</dbReference>
<evidence type="ECO:0000256" key="2">
    <source>
        <dbReference type="SAM" id="MobiDB-lite"/>
    </source>
</evidence>
<sequence length="289" mass="30265">MHPVVADLTTGHLRALDAALPGTCLGLYLTGSVAAGDFHPHTSDVDAVVVLSEQPSDPLTLKAIHDRIPGPPAYDVVYVTPADLAGDPGAVTTAPGTLDGQWREGPLRAHVSPVTWAEMARYAVPVRECPGLLVDDDHDRLVASTRRNLEDYWAPLVDRIDAAVAVGEVPAAESSAGESAGAAATPQEVTDTIVWTVLGLPRLHALLVTGHVVSKTAAGQYALEQFPEHAELVRRCLRSRAGEDVAFTAADAAGVVELGRAVLESARVLPDPAPAVPDPELVARTPEPA</sequence>
<evidence type="ECO:0000313" key="6">
    <source>
        <dbReference type="Proteomes" id="UP000319514"/>
    </source>
</evidence>
<accession>A0A542ZJS5</accession>
<feature type="domain" description="Polymerase nucleotidyl transferase" evidence="3">
    <location>
        <begin position="27"/>
        <end position="56"/>
    </location>
</feature>
<protein>
    <submittedName>
        <fullName evidence="5">Nucleotidyltransferase-like protein</fullName>
    </submittedName>
</protein>
<dbReference type="EMBL" id="VFOQ01000001">
    <property type="protein sequence ID" value="TQL60593.1"/>
    <property type="molecule type" value="Genomic_DNA"/>
</dbReference>
<dbReference type="OrthoDB" id="4066793at2"/>
<name>A0A542ZJS5_9MICO</name>
<evidence type="ECO:0000256" key="1">
    <source>
        <dbReference type="ARBA" id="ARBA00022679"/>
    </source>
</evidence>
<organism evidence="5 6">
    <name type="scientific">Oryzihumus leptocrescens</name>
    <dbReference type="NCBI Taxonomy" id="297536"/>
    <lineage>
        <taxon>Bacteria</taxon>
        <taxon>Bacillati</taxon>
        <taxon>Actinomycetota</taxon>
        <taxon>Actinomycetes</taxon>
        <taxon>Micrococcales</taxon>
        <taxon>Intrasporangiaceae</taxon>
        <taxon>Oryzihumus</taxon>
    </lineage>
</organism>
<dbReference type="RefSeq" id="WP_141788471.1">
    <property type="nucleotide sequence ID" value="NZ_BAAAKX010000002.1"/>
</dbReference>
<feature type="domain" description="Adenylyltransferase AadA C-terminal" evidence="4">
    <location>
        <begin position="169"/>
        <end position="262"/>
    </location>
</feature>
<dbReference type="GO" id="GO:0016779">
    <property type="term" value="F:nucleotidyltransferase activity"/>
    <property type="evidence" value="ECO:0007669"/>
    <property type="project" value="InterPro"/>
</dbReference>
<keyword evidence="1 5" id="KW-0808">Transferase</keyword>
<reference evidence="5 6" key="1">
    <citation type="submission" date="2019-06" db="EMBL/GenBank/DDBJ databases">
        <title>Sequencing the genomes of 1000 actinobacteria strains.</title>
        <authorList>
            <person name="Klenk H.-P."/>
        </authorList>
    </citation>
    <scope>NUCLEOTIDE SEQUENCE [LARGE SCALE GENOMIC DNA]</scope>
    <source>
        <strain evidence="5 6">DSM 18082</strain>
    </source>
</reference>
<keyword evidence="6" id="KW-1185">Reference proteome</keyword>
<dbReference type="Pfam" id="PF01909">
    <property type="entry name" value="NTP_transf_2"/>
    <property type="match status" value="1"/>
</dbReference>
<dbReference type="Proteomes" id="UP000319514">
    <property type="component" value="Unassembled WGS sequence"/>
</dbReference>
<dbReference type="SUPFAM" id="SSF81301">
    <property type="entry name" value="Nucleotidyltransferase"/>
    <property type="match status" value="1"/>
</dbReference>
<evidence type="ECO:0000313" key="5">
    <source>
        <dbReference type="EMBL" id="TQL60593.1"/>
    </source>
</evidence>
<dbReference type="InterPro" id="IPR043519">
    <property type="entry name" value="NT_sf"/>
</dbReference>
<comment type="caution">
    <text evidence="5">The sequence shown here is derived from an EMBL/GenBank/DDBJ whole genome shotgun (WGS) entry which is preliminary data.</text>
</comment>
<dbReference type="InterPro" id="IPR025184">
    <property type="entry name" value="AadA_C"/>
</dbReference>